<comment type="caution">
    <text evidence="1">The sequence shown here is derived from an EMBL/GenBank/DDBJ whole genome shotgun (WGS) entry which is preliminary data.</text>
</comment>
<sequence length="30" mass="3547">LIGFVAPFIFKFFLHHKFSGTHIEIIKEET</sequence>
<dbReference type="EMBL" id="QQPC01000406">
    <property type="protein sequence ID" value="REA78874.1"/>
    <property type="molecule type" value="Genomic_DNA"/>
</dbReference>
<evidence type="ECO:0000313" key="2">
    <source>
        <dbReference type="Proteomes" id="UP000256409"/>
    </source>
</evidence>
<name>A0A3D8YIM4_STAPS</name>
<feature type="non-terminal residue" evidence="1">
    <location>
        <position position="1"/>
    </location>
</feature>
<accession>A0A3D8YIM4</accession>
<proteinExistence type="predicted"/>
<organism evidence="1 2">
    <name type="scientific">Staphylococcus pseudintermedius</name>
    <dbReference type="NCBI Taxonomy" id="283734"/>
    <lineage>
        <taxon>Bacteria</taxon>
        <taxon>Bacillati</taxon>
        <taxon>Bacillota</taxon>
        <taxon>Bacilli</taxon>
        <taxon>Bacillales</taxon>
        <taxon>Staphylococcaceae</taxon>
        <taxon>Staphylococcus</taxon>
        <taxon>Staphylococcus intermedius group</taxon>
    </lineage>
</organism>
<gene>
    <name evidence="1" type="ORF">DV961_14620</name>
</gene>
<reference evidence="2" key="1">
    <citation type="journal article" date="2018" name="Vet. Microbiol.">
        <title>Molecular epidemiology of methicillin-resistant staphylococci amongst veterinary personnel, personnel-owned pets, patients and the hospital environment of two companion animal veterinary hospitals.</title>
        <authorList>
            <person name="Worthing K.A."/>
            <person name="Brown J."/>
            <person name="Gerber L."/>
            <person name="Abraham S."/>
            <person name="Trott D."/>
            <person name="Norris J.M."/>
        </authorList>
    </citation>
    <scope>NUCLEOTIDE SEQUENCE [LARGE SCALE GENOMIC DNA]</scope>
    <source>
        <strain evidence="2">ST496-2</strain>
    </source>
</reference>
<protein>
    <submittedName>
        <fullName evidence="1">RDD family protein</fullName>
    </submittedName>
</protein>
<dbReference type="AlphaFoldDB" id="A0A3D8YIM4"/>
<evidence type="ECO:0000313" key="1">
    <source>
        <dbReference type="EMBL" id="REA78874.1"/>
    </source>
</evidence>
<dbReference type="Proteomes" id="UP000256409">
    <property type="component" value="Unassembled WGS sequence"/>
</dbReference>